<gene>
    <name evidence="1" type="ORF">OMM_13676</name>
</gene>
<dbReference type="AlphaFoldDB" id="A0A1V1NTK7"/>
<dbReference type="EMBL" id="ATBP01002479">
    <property type="protein sequence ID" value="ETR65816.1"/>
    <property type="molecule type" value="Genomic_DNA"/>
</dbReference>
<evidence type="ECO:0000313" key="2">
    <source>
        <dbReference type="Proteomes" id="UP000189670"/>
    </source>
</evidence>
<comment type="caution">
    <text evidence="1">The sequence shown here is derived from an EMBL/GenBank/DDBJ whole genome shotgun (WGS) entry which is preliminary data.</text>
</comment>
<evidence type="ECO:0008006" key="3">
    <source>
        <dbReference type="Google" id="ProtNLM"/>
    </source>
</evidence>
<protein>
    <recommendedName>
        <fullName evidence="3">VCBS repeat-containing protein</fullName>
    </recommendedName>
</protein>
<reference evidence="2" key="1">
    <citation type="submission" date="2012-11" db="EMBL/GenBank/DDBJ databases">
        <authorList>
            <person name="Lucero-Rivera Y.E."/>
            <person name="Tovar-Ramirez D."/>
        </authorList>
    </citation>
    <scope>NUCLEOTIDE SEQUENCE [LARGE SCALE GENOMIC DNA]</scope>
    <source>
        <strain evidence="2">Araruama</strain>
    </source>
</reference>
<feature type="non-terminal residue" evidence="1">
    <location>
        <position position="1"/>
    </location>
</feature>
<sequence length="179" mass="21221">VYENRPDTPVIYTNNVREIMNDRLKEIKIYVEGSLEWIYKFYYTESKDTKRSLLYKLNYYDKNNTLLLKRQFGWQFDKYDHIPFFNLQEIGEVDYPVNLLSADLDGDAQDELLIQSKRSGDTNSNIWMWSDSIKTVGSYNLEKDGKWLKGDLDGDGKKRYYIVIQVKILQNGQYPALKN</sequence>
<proteinExistence type="predicted"/>
<dbReference type="Proteomes" id="UP000189670">
    <property type="component" value="Unassembled WGS sequence"/>
</dbReference>
<name>A0A1V1NTK7_9BACT</name>
<accession>A0A1V1NTK7</accession>
<evidence type="ECO:0000313" key="1">
    <source>
        <dbReference type="EMBL" id="ETR65816.1"/>
    </source>
</evidence>
<organism evidence="1 2">
    <name type="scientific">Candidatus Magnetoglobus multicellularis str. Araruama</name>
    <dbReference type="NCBI Taxonomy" id="890399"/>
    <lineage>
        <taxon>Bacteria</taxon>
        <taxon>Pseudomonadati</taxon>
        <taxon>Thermodesulfobacteriota</taxon>
        <taxon>Desulfobacteria</taxon>
        <taxon>Desulfobacterales</taxon>
        <taxon>Desulfobacteraceae</taxon>
        <taxon>Candidatus Magnetoglobus</taxon>
    </lineage>
</organism>